<dbReference type="CDD" id="cd06133">
    <property type="entry name" value="ERI-1_3'hExo_like"/>
    <property type="match status" value="1"/>
</dbReference>
<evidence type="ECO:0000313" key="9">
    <source>
        <dbReference type="EMBL" id="KAK9157384.1"/>
    </source>
</evidence>
<dbReference type="EMBL" id="JBBNAG010000002">
    <property type="protein sequence ID" value="KAK9157384.1"/>
    <property type="molecule type" value="Genomic_DNA"/>
</dbReference>
<dbReference type="InterPro" id="IPR036397">
    <property type="entry name" value="RNaseH_sf"/>
</dbReference>
<dbReference type="SMART" id="SM00479">
    <property type="entry name" value="EXOIII"/>
    <property type="match status" value="1"/>
</dbReference>
<dbReference type="GO" id="GO:0003676">
    <property type="term" value="F:nucleic acid binding"/>
    <property type="evidence" value="ECO:0007669"/>
    <property type="project" value="InterPro"/>
</dbReference>
<evidence type="ECO:0000256" key="2">
    <source>
        <dbReference type="ARBA" id="ARBA00022723"/>
    </source>
</evidence>
<dbReference type="Gene3D" id="3.30.420.10">
    <property type="entry name" value="Ribonuclease H-like superfamily/Ribonuclease H"/>
    <property type="match status" value="1"/>
</dbReference>
<keyword evidence="10" id="KW-1185">Reference proteome</keyword>
<keyword evidence="3 7" id="KW-0863">Zinc-finger</keyword>
<comment type="caution">
    <text evidence="9">The sequence shown here is derived from an EMBL/GenBank/DDBJ whole genome shotgun (WGS) entry which is preliminary data.</text>
</comment>
<evidence type="ECO:0000259" key="8">
    <source>
        <dbReference type="PROSITE" id="PS51999"/>
    </source>
</evidence>
<proteinExistence type="predicted"/>
<dbReference type="FunFam" id="3.30.420.10:FF:000068">
    <property type="entry name" value="Exonuclease domain-containing protein 1"/>
    <property type="match status" value="1"/>
</dbReference>
<evidence type="ECO:0000256" key="5">
    <source>
        <dbReference type="ARBA" id="ARBA00022833"/>
    </source>
</evidence>
<gene>
    <name evidence="9" type="ORF">Scep_003958</name>
</gene>
<keyword evidence="5" id="KW-0862">Zinc</keyword>
<evidence type="ECO:0000256" key="4">
    <source>
        <dbReference type="ARBA" id="ARBA00022801"/>
    </source>
</evidence>
<accession>A0AAP0KT32</accession>
<dbReference type="SUPFAM" id="SSF53098">
    <property type="entry name" value="Ribonuclease H-like"/>
    <property type="match status" value="1"/>
</dbReference>
<evidence type="ECO:0000313" key="10">
    <source>
        <dbReference type="Proteomes" id="UP001419268"/>
    </source>
</evidence>
<keyword evidence="1" id="KW-0540">Nuclease</keyword>
<evidence type="ECO:0000256" key="3">
    <source>
        <dbReference type="ARBA" id="ARBA00022771"/>
    </source>
</evidence>
<feature type="domain" description="GRF-type" evidence="8">
    <location>
        <begin position="393"/>
        <end position="437"/>
    </location>
</feature>
<dbReference type="GO" id="GO:0000175">
    <property type="term" value="F:3'-5'-RNA exonuclease activity"/>
    <property type="evidence" value="ECO:0007669"/>
    <property type="project" value="InterPro"/>
</dbReference>
<sequence length="437" mass="50613">MIDEEDHKESEYIGPYLRCPQYEVLPYNLQGIGKFMGEPVGLKDHNSSYPENGVIPDVSLSSNFYATPNGGYSRPVYPQEFSMWSTFYPNFHKVLQSPLFPFEPQLYSFMHPAENQYQYVPLQMFSQGFTRDFPSQEFQYFVVIDFEATCDKEKIPHPQEIIEFPSVLVNSMTGQVEDFFQSYVRPAVHQHLSDFCKELTGIQQNQLLATRFSSYCTISLYKVDRGVPLKEALRSHDKWLEERGIKNKNFAVVTWSNWDCRVMLDSECRFKGLDKPQYFNKWINLKVPFQEVFGGVRCNLKEAVQLAGLAWEGRAHCGLDDARNTARLLIHLMHLGFRFSITNSLPWQSADHPLSHQHSPNILLNTSHNSYKPKQPSAPQWLLTNLKERQIYCNCGVKSCKRMIRKPGPKQGSFFFGCGNWTARRGALCTYFEWASH</sequence>
<dbReference type="InterPro" id="IPR010666">
    <property type="entry name" value="Znf_GRF"/>
</dbReference>
<dbReference type="AlphaFoldDB" id="A0AAP0KT32"/>
<name>A0AAP0KT32_9MAGN</name>
<evidence type="ECO:0000256" key="6">
    <source>
        <dbReference type="ARBA" id="ARBA00022839"/>
    </source>
</evidence>
<organism evidence="9 10">
    <name type="scientific">Stephania cephalantha</name>
    <dbReference type="NCBI Taxonomy" id="152367"/>
    <lineage>
        <taxon>Eukaryota</taxon>
        <taxon>Viridiplantae</taxon>
        <taxon>Streptophyta</taxon>
        <taxon>Embryophyta</taxon>
        <taxon>Tracheophyta</taxon>
        <taxon>Spermatophyta</taxon>
        <taxon>Magnoliopsida</taxon>
        <taxon>Ranunculales</taxon>
        <taxon>Menispermaceae</taxon>
        <taxon>Menispermoideae</taxon>
        <taxon>Cissampelideae</taxon>
        <taxon>Stephania</taxon>
    </lineage>
</organism>
<protein>
    <recommendedName>
        <fullName evidence="8">GRF-type domain-containing protein</fullName>
    </recommendedName>
</protein>
<dbReference type="InterPro" id="IPR013520">
    <property type="entry name" value="Ribonucl_H"/>
</dbReference>
<evidence type="ECO:0000256" key="7">
    <source>
        <dbReference type="PROSITE-ProRule" id="PRU01343"/>
    </source>
</evidence>
<dbReference type="Proteomes" id="UP001419268">
    <property type="component" value="Unassembled WGS sequence"/>
</dbReference>
<dbReference type="InterPro" id="IPR051274">
    <property type="entry name" value="3-5_Exoribonuclease"/>
</dbReference>
<dbReference type="InterPro" id="IPR047201">
    <property type="entry name" value="ERI-1_3'hExo-like"/>
</dbReference>
<dbReference type="GO" id="GO:0008270">
    <property type="term" value="F:zinc ion binding"/>
    <property type="evidence" value="ECO:0007669"/>
    <property type="project" value="UniProtKB-KW"/>
</dbReference>
<dbReference type="InterPro" id="IPR012337">
    <property type="entry name" value="RNaseH-like_sf"/>
</dbReference>
<dbReference type="PANTHER" id="PTHR23044">
    <property type="entry name" value="3'-5' EXONUCLEASE ERI1-RELATED"/>
    <property type="match status" value="1"/>
</dbReference>
<dbReference type="Pfam" id="PF00929">
    <property type="entry name" value="RNase_T"/>
    <property type="match status" value="1"/>
</dbReference>
<dbReference type="PROSITE" id="PS51999">
    <property type="entry name" value="ZF_GRF"/>
    <property type="match status" value="1"/>
</dbReference>
<evidence type="ECO:0000256" key="1">
    <source>
        <dbReference type="ARBA" id="ARBA00022722"/>
    </source>
</evidence>
<keyword evidence="6" id="KW-0269">Exonuclease</keyword>
<dbReference type="PANTHER" id="PTHR23044:SF61">
    <property type="entry name" value="3'-5' EXORIBONUCLEASE 1-RELATED"/>
    <property type="match status" value="1"/>
</dbReference>
<keyword evidence="2" id="KW-0479">Metal-binding</keyword>
<reference evidence="9 10" key="1">
    <citation type="submission" date="2024-01" db="EMBL/GenBank/DDBJ databases">
        <title>Genome assemblies of Stephania.</title>
        <authorList>
            <person name="Yang L."/>
        </authorList>
    </citation>
    <scope>NUCLEOTIDE SEQUENCE [LARGE SCALE GENOMIC DNA]</scope>
    <source>
        <strain evidence="9">JXDWG</strain>
        <tissue evidence="9">Leaf</tissue>
    </source>
</reference>
<keyword evidence="4" id="KW-0378">Hydrolase</keyword>